<feature type="compositionally biased region" description="Basic and acidic residues" evidence="1">
    <location>
        <begin position="325"/>
        <end position="334"/>
    </location>
</feature>
<accession>C7M7C6</accession>
<feature type="region of interest" description="Disordered" evidence="1">
    <location>
        <begin position="187"/>
        <end position="237"/>
    </location>
</feature>
<keyword evidence="3" id="KW-1185">Reference proteome</keyword>
<reference evidence="2 3" key="1">
    <citation type="journal article" date="2009" name="Stand. Genomic Sci.">
        <title>Complete genome sequence of Capnocytophaga ochracea type strain (VPI 2845).</title>
        <authorList>
            <person name="Mavrommatis K."/>
            <person name="Gronow S."/>
            <person name="Saunders E."/>
            <person name="Land M."/>
            <person name="Lapidus A."/>
            <person name="Copeland A."/>
            <person name="Glavina Del Rio T."/>
            <person name="Nolan M."/>
            <person name="Lucas S."/>
            <person name="Chen F."/>
            <person name="Tice H."/>
            <person name="Cheng J.F."/>
            <person name="Bruce D."/>
            <person name="Goodwin L."/>
            <person name="Pitluck S."/>
            <person name="Pati A."/>
            <person name="Ivanova N."/>
            <person name="Chen A."/>
            <person name="Palaniappan K."/>
            <person name="Chain P."/>
            <person name="Hauser L."/>
            <person name="Chang Y.J."/>
            <person name="Jeffries C.D."/>
            <person name="Brettin T."/>
            <person name="Detter J.C."/>
            <person name="Han C."/>
            <person name="Bristow J."/>
            <person name="Goker M."/>
            <person name="Rohde M."/>
            <person name="Eisen J.A."/>
            <person name="Markowitz V."/>
            <person name="Kyrpides N.C."/>
            <person name="Klenk H.P."/>
            <person name="Hugenholtz P."/>
        </authorList>
    </citation>
    <scope>NUCLEOTIDE SEQUENCE [LARGE SCALE GENOMIC DNA]</scope>
    <source>
        <strain evidence="3">ATCC 27872 / DSM 7271 / JCM 12966 / VPI 2845</strain>
    </source>
</reference>
<dbReference type="AlphaFoldDB" id="C7M7C6"/>
<dbReference type="Proteomes" id="UP000006650">
    <property type="component" value="Chromosome"/>
</dbReference>
<sequence length="519" mass="55390">MSHKIIKFGMLALVALALTYCQREDAPEAPQQAPVPAVDPQAVVSLNEAKSLFEASENQKRTANSVSRRKYPFIELETDWRYFLQTQTLAGDAYAKIPITIIGSDLSAEMLFLKEDGVTEPYLFITEPDSLTQDNRIVNADFYLFTPKGEFISAYRMTDGVISHQLVPKVKANYRLVVDAEAAQAGRKKPKKMKGAPASIRVEAKTEDSGGLDNESGGTGGGGSGSAGGGTGGGIGGGGVAGGDAPIQLETVNVYGTRPVHYGSYPTYSGNSYGNFTKGKDPKPNEDGIGGGNGGSSSSDVGVGIVKGGKKSKNMRTIDDEEKEEKEGAPVLDRPDDPIYDNKCFFSTVDLNKGATLTIYVDEPNPGTGNIKNWTNVGHTFIGITQGEKQYTYGFYPNVPGHKTISNNNVDSVLGKDDRHSFSVSFSAEISPEQLQKIIELSEKSYDRQYNLSYSNCTDFAISVANLANITLPYCKGIWTGGGGSAPGILGKALRDSSTFKNKINTRGGKAPASKGNGC</sequence>
<gene>
    <name evidence="2" type="ordered locus">Coch_1661</name>
</gene>
<name>C7M7C6_CAPOD</name>
<feature type="compositionally biased region" description="Gly residues" evidence="1">
    <location>
        <begin position="217"/>
        <end position="237"/>
    </location>
</feature>
<organism evidence="2 3">
    <name type="scientific">Capnocytophaga ochracea (strain ATCC 27872 / DSM 7271 / CCUG 9716 / JCM 12966 / NCTC 12371 / SS31 / VPI 2845)</name>
    <name type="common">Bacteroides ochraceus</name>
    <dbReference type="NCBI Taxonomy" id="521097"/>
    <lineage>
        <taxon>Bacteria</taxon>
        <taxon>Pseudomonadati</taxon>
        <taxon>Bacteroidota</taxon>
        <taxon>Flavobacteriia</taxon>
        <taxon>Flavobacteriales</taxon>
        <taxon>Flavobacteriaceae</taxon>
        <taxon>Capnocytophaga</taxon>
    </lineage>
</organism>
<dbReference type="KEGG" id="coc:Coch_1661"/>
<dbReference type="RefSeq" id="WP_015782731.1">
    <property type="nucleotide sequence ID" value="NC_013162.1"/>
</dbReference>
<feature type="region of interest" description="Disordered" evidence="1">
    <location>
        <begin position="267"/>
        <end position="334"/>
    </location>
</feature>
<dbReference type="eggNOG" id="ENOG5033KFX">
    <property type="taxonomic scope" value="Bacteria"/>
</dbReference>
<dbReference type="HOGENOM" id="CLU_524486_0_0_10"/>
<dbReference type="GeneID" id="29675671"/>
<dbReference type="STRING" id="521097.Coch_1661"/>
<proteinExistence type="predicted"/>
<protein>
    <submittedName>
        <fullName evidence="2">Uncharacterized protein</fullName>
    </submittedName>
</protein>
<dbReference type="EMBL" id="CP001632">
    <property type="protein sequence ID" value="ACU93206.1"/>
    <property type="molecule type" value="Genomic_DNA"/>
</dbReference>
<evidence type="ECO:0000313" key="3">
    <source>
        <dbReference type="Proteomes" id="UP000006650"/>
    </source>
</evidence>
<evidence type="ECO:0000256" key="1">
    <source>
        <dbReference type="SAM" id="MobiDB-lite"/>
    </source>
</evidence>
<evidence type="ECO:0000313" key="2">
    <source>
        <dbReference type="EMBL" id="ACU93206.1"/>
    </source>
</evidence>